<evidence type="ECO:0000313" key="3">
    <source>
        <dbReference type="EMBL" id="HIQ24024.1"/>
    </source>
</evidence>
<reference evidence="3" key="1">
    <citation type="journal article" date="2020" name="ISME J.">
        <title>Gammaproteobacteria mediating utilization of methyl-, sulfur- and petroleum organic compounds in deep ocean hydrothermal plumes.</title>
        <authorList>
            <person name="Zhou Z."/>
            <person name="Liu Y."/>
            <person name="Pan J."/>
            <person name="Cron B.R."/>
            <person name="Toner B.M."/>
            <person name="Anantharaman K."/>
            <person name="Breier J.A."/>
            <person name="Dick G.J."/>
            <person name="Li M."/>
        </authorList>
    </citation>
    <scope>NUCLEOTIDE SEQUENCE</scope>
    <source>
        <strain evidence="3">SZUA-1523</strain>
    </source>
</reference>
<comment type="caution">
    <text evidence="3">The sequence shown here is derived from an EMBL/GenBank/DDBJ whole genome shotgun (WGS) entry which is preliminary data.</text>
</comment>
<proteinExistence type="predicted"/>
<evidence type="ECO:0000313" key="4">
    <source>
        <dbReference type="Proteomes" id="UP000600071"/>
    </source>
</evidence>
<dbReference type="AlphaFoldDB" id="A0A832ZTN4"/>
<dbReference type="EMBL" id="DQVR01000068">
    <property type="protein sequence ID" value="HIQ24024.1"/>
    <property type="molecule type" value="Genomic_DNA"/>
</dbReference>
<dbReference type="InterPro" id="IPR002861">
    <property type="entry name" value="Reeler_dom"/>
</dbReference>
<gene>
    <name evidence="3" type="ORF">EYH50_03145</name>
</gene>
<dbReference type="Proteomes" id="UP000600071">
    <property type="component" value="Unassembled WGS sequence"/>
</dbReference>
<dbReference type="NCBIfam" id="NF041895">
    <property type="entry name" value="choice_anch_V"/>
    <property type="match status" value="1"/>
</dbReference>
<organism evidence="3 4">
    <name type="scientific">Pyrodictium delaneyi</name>
    <dbReference type="NCBI Taxonomy" id="1273541"/>
    <lineage>
        <taxon>Archaea</taxon>
        <taxon>Thermoproteota</taxon>
        <taxon>Thermoprotei</taxon>
        <taxon>Desulfurococcales</taxon>
        <taxon>Pyrodictiaceae</taxon>
        <taxon>Pyrodictium</taxon>
    </lineage>
</organism>
<keyword evidence="1" id="KW-1133">Transmembrane helix</keyword>
<evidence type="ECO:0000259" key="2">
    <source>
        <dbReference type="Pfam" id="PF02014"/>
    </source>
</evidence>
<keyword evidence="1" id="KW-0472">Membrane</keyword>
<dbReference type="InterPro" id="IPR042307">
    <property type="entry name" value="Reeler_sf"/>
</dbReference>
<sequence length="236" mass="24870">MRRLLPVLGMLAFIVVVGVAALHANSMSNGAPQLDCTQCHVGADKNPAEMVVEGLPEKYEPGKTYKITVKITKGPDCSGGVACGGLAVQVNAGDLIVIDEKNTFISTTPTGEKLLTHTKDGSMQREWTFEWKAPDRPETVTFKIAVLATDGDGSFNGDAYAYKEIGIKAAGGEQAQPAPESASTVTTKVATETKITTTVTTTPVGTVKEHNTAMAIGVAIVVFIIVVGGYLMLTRK</sequence>
<evidence type="ECO:0000256" key="1">
    <source>
        <dbReference type="SAM" id="Phobius"/>
    </source>
</evidence>
<accession>A0A832ZTN4</accession>
<protein>
    <recommendedName>
        <fullName evidence="2">Reelin domain-containing protein</fullName>
    </recommendedName>
</protein>
<dbReference type="Pfam" id="PF02014">
    <property type="entry name" value="Reeler"/>
    <property type="match status" value="1"/>
</dbReference>
<keyword evidence="1" id="KW-0812">Transmembrane</keyword>
<feature type="domain" description="Reelin" evidence="2">
    <location>
        <begin position="53"/>
        <end position="148"/>
    </location>
</feature>
<name>A0A832ZTN4_9CREN</name>
<feature type="transmembrane region" description="Helical" evidence="1">
    <location>
        <begin position="213"/>
        <end position="233"/>
    </location>
</feature>
<dbReference type="Gene3D" id="2.60.40.4060">
    <property type="entry name" value="Reeler domain"/>
    <property type="match status" value="1"/>
</dbReference>